<dbReference type="RefSeq" id="WP_187219619.1">
    <property type="nucleotide sequence ID" value="NZ_JABVED010000003.1"/>
</dbReference>
<sequence>MAELGQTRDPKELVPGDARAIDDNVTAIRGRGAAMENAGNGLKAIDSGAWQGQAGDAFRDEFGYEPTRWYQAGDAFDACAKALSGFAETLRWAQGQAIEAISLWDQGESATRQAKQAHDQAVTDANARSAAGEPTVVAPFSDPGEAKRQAARDLLNRARQQLTEVGDRAAGVIRGEGDKAPEQSGWDAFWDGVGDVAGFVGDVGLGLWDGLSGTAEFLWELSPHHLIDDPGHYGEIWDGLTSAAAFAVDNPLEFGKQMINWDQWSKEPGRALGNTAFGFIPIAGVVAKIKKLRTLSKADPDAPNVKPNLKDYFDGGAKPKASELDEWAQAQGWTKTQTDNGPPKYVDDNGVTRLTIKEGSPRAPGSANPHIEIRDENGQRTDANGNPVTRKSPGNHTPIEWDW</sequence>
<comment type="caution">
    <text evidence="3">The sequence shown here is derived from an EMBL/GenBank/DDBJ whole genome shotgun (WGS) entry which is preliminary data.</text>
</comment>
<protein>
    <recommendedName>
        <fullName evidence="2">Putative T7SS secretion signal domain-containing protein</fullName>
    </recommendedName>
</protein>
<name>A0ABR7L383_9PSEU</name>
<dbReference type="InterPro" id="IPR049082">
    <property type="entry name" value="T7SS_signal"/>
</dbReference>
<evidence type="ECO:0000313" key="3">
    <source>
        <dbReference type="EMBL" id="MBC6447148.1"/>
    </source>
</evidence>
<evidence type="ECO:0000259" key="2">
    <source>
        <dbReference type="Pfam" id="PF21725"/>
    </source>
</evidence>
<feature type="compositionally biased region" description="Polar residues" evidence="1">
    <location>
        <begin position="380"/>
        <end position="395"/>
    </location>
</feature>
<feature type="region of interest" description="Disordered" evidence="1">
    <location>
        <begin position="357"/>
        <end position="403"/>
    </location>
</feature>
<keyword evidence="4" id="KW-1185">Reference proteome</keyword>
<evidence type="ECO:0000256" key="1">
    <source>
        <dbReference type="SAM" id="MobiDB-lite"/>
    </source>
</evidence>
<gene>
    <name evidence="3" type="ORF">GPZ80_08180</name>
</gene>
<accession>A0ABR7L383</accession>
<feature type="domain" description="Putative T7SS secretion signal" evidence="2">
    <location>
        <begin position="3"/>
        <end position="183"/>
    </location>
</feature>
<dbReference type="EMBL" id="JABVED010000003">
    <property type="protein sequence ID" value="MBC6447148.1"/>
    <property type="molecule type" value="Genomic_DNA"/>
</dbReference>
<organism evidence="3 4">
    <name type="scientific">Actinokineospora xionganensis</name>
    <dbReference type="NCBI Taxonomy" id="2684470"/>
    <lineage>
        <taxon>Bacteria</taxon>
        <taxon>Bacillati</taxon>
        <taxon>Actinomycetota</taxon>
        <taxon>Actinomycetes</taxon>
        <taxon>Pseudonocardiales</taxon>
        <taxon>Pseudonocardiaceae</taxon>
        <taxon>Actinokineospora</taxon>
    </lineage>
</organism>
<feature type="region of interest" description="Disordered" evidence="1">
    <location>
        <begin position="111"/>
        <end position="142"/>
    </location>
</feature>
<dbReference type="Pfam" id="PF21725">
    <property type="entry name" value="T7SS_signal"/>
    <property type="match status" value="1"/>
</dbReference>
<proteinExistence type="predicted"/>
<reference evidence="3 4" key="1">
    <citation type="submission" date="2020-06" db="EMBL/GenBank/DDBJ databases">
        <title>Actinokineospora xiongansis sp. nov., isolated from soil of Baiyangdian.</title>
        <authorList>
            <person name="Zhang X."/>
        </authorList>
    </citation>
    <scope>NUCLEOTIDE SEQUENCE [LARGE SCALE GENOMIC DNA]</scope>
    <source>
        <strain evidence="3 4">HBU206404</strain>
    </source>
</reference>
<evidence type="ECO:0000313" key="4">
    <source>
        <dbReference type="Proteomes" id="UP000734823"/>
    </source>
</evidence>
<dbReference type="Proteomes" id="UP000734823">
    <property type="component" value="Unassembled WGS sequence"/>
</dbReference>